<dbReference type="OrthoDB" id="4975133at2759"/>
<feature type="transmembrane region" description="Helical" evidence="2">
    <location>
        <begin position="6"/>
        <end position="29"/>
    </location>
</feature>
<sequence length="115" mass="12828">MGLNWYQGGGVILTILAVIYILGLIRFYCWIPKAQTKDEEQGNIVISREENYEGIFVNPRPEQNPHQPVPSNTPISLRAPHKTLPPAYKTVPTPPPCYTPGLKVFKPDSTKPSSV</sequence>
<evidence type="ECO:0000256" key="1">
    <source>
        <dbReference type="SAM" id="MobiDB-lite"/>
    </source>
</evidence>
<comment type="caution">
    <text evidence="3">The sequence shown here is derived from an EMBL/GenBank/DDBJ whole genome shotgun (WGS) entry which is preliminary data.</text>
</comment>
<keyword evidence="4" id="KW-1185">Reference proteome</keyword>
<dbReference type="EMBL" id="JAGMUX010000012">
    <property type="protein sequence ID" value="KAH7243527.1"/>
    <property type="molecule type" value="Genomic_DNA"/>
</dbReference>
<organism evidence="3 4">
    <name type="scientific">Fusarium redolens</name>
    <dbReference type="NCBI Taxonomy" id="48865"/>
    <lineage>
        <taxon>Eukaryota</taxon>
        <taxon>Fungi</taxon>
        <taxon>Dikarya</taxon>
        <taxon>Ascomycota</taxon>
        <taxon>Pezizomycotina</taxon>
        <taxon>Sordariomycetes</taxon>
        <taxon>Hypocreomycetidae</taxon>
        <taxon>Hypocreales</taxon>
        <taxon>Nectriaceae</taxon>
        <taxon>Fusarium</taxon>
        <taxon>Fusarium redolens species complex</taxon>
    </lineage>
</organism>
<dbReference type="GeneID" id="70220369"/>
<feature type="region of interest" description="Disordered" evidence="1">
    <location>
        <begin position="56"/>
        <end position="76"/>
    </location>
</feature>
<evidence type="ECO:0000313" key="3">
    <source>
        <dbReference type="EMBL" id="KAH7243527.1"/>
    </source>
</evidence>
<gene>
    <name evidence="3" type="ORF">BKA55DRAFT_541783</name>
</gene>
<dbReference type="Proteomes" id="UP000720189">
    <property type="component" value="Unassembled WGS sequence"/>
</dbReference>
<feature type="compositionally biased region" description="Polar residues" evidence="1">
    <location>
        <begin position="64"/>
        <end position="75"/>
    </location>
</feature>
<evidence type="ECO:0000313" key="4">
    <source>
        <dbReference type="Proteomes" id="UP000720189"/>
    </source>
</evidence>
<evidence type="ECO:0000256" key="2">
    <source>
        <dbReference type="SAM" id="Phobius"/>
    </source>
</evidence>
<reference evidence="3" key="1">
    <citation type="journal article" date="2021" name="Nat. Commun.">
        <title>Genetic determinants of endophytism in the Arabidopsis root mycobiome.</title>
        <authorList>
            <person name="Mesny F."/>
            <person name="Miyauchi S."/>
            <person name="Thiergart T."/>
            <person name="Pickel B."/>
            <person name="Atanasova L."/>
            <person name="Karlsson M."/>
            <person name="Huettel B."/>
            <person name="Barry K.W."/>
            <person name="Haridas S."/>
            <person name="Chen C."/>
            <person name="Bauer D."/>
            <person name="Andreopoulos W."/>
            <person name="Pangilinan J."/>
            <person name="LaButti K."/>
            <person name="Riley R."/>
            <person name="Lipzen A."/>
            <person name="Clum A."/>
            <person name="Drula E."/>
            <person name="Henrissat B."/>
            <person name="Kohler A."/>
            <person name="Grigoriev I.V."/>
            <person name="Martin F.M."/>
            <person name="Hacquard S."/>
        </authorList>
    </citation>
    <scope>NUCLEOTIDE SEQUENCE</scope>
    <source>
        <strain evidence="3">MPI-CAGE-AT-0023</strain>
    </source>
</reference>
<proteinExistence type="predicted"/>
<protein>
    <submittedName>
        <fullName evidence="3">Uncharacterized protein</fullName>
    </submittedName>
</protein>
<name>A0A9P9GRM4_FUSRE</name>
<dbReference type="AlphaFoldDB" id="A0A9P9GRM4"/>
<keyword evidence="2" id="KW-0472">Membrane</keyword>
<keyword evidence="2" id="KW-1133">Transmembrane helix</keyword>
<dbReference type="RefSeq" id="XP_046047020.1">
    <property type="nucleotide sequence ID" value="XM_046190415.1"/>
</dbReference>
<accession>A0A9P9GRM4</accession>
<keyword evidence="2" id="KW-0812">Transmembrane</keyword>